<gene>
    <name evidence="1" type="ORF">BVC80_1727g19</name>
</gene>
<dbReference type="InParanoid" id="A0A200QXD4"/>
<dbReference type="Proteomes" id="UP000195402">
    <property type="component" value="Unassembled WGS sequence"/>
</dbReference>
<protein>
    <submittedName>
        <fullName evidence="1">Uncharacterized protein</fullName>
    </submittedName>
</protein>
<evidence type="ECO:0000313" key="2">
    <source>
        <dbReference type="Proteomes" id="UP000195402"/>
    </source>
</evidence>
<reference evidence="1 2" key="1">
    <citation type="journal article" date="2017" name="Mol. Plant">
        <title>The Genome of Medicinal Plant Macleaya cordata Provides New Insights into Benzylisoquinoline Alkaloids Metabolism.</title>
        <authorList>
            <person name="Liu X."/>
            <person name="Liu Y."/>
            <person name="Huang P."/>
            <person name="Ma Y."/>
            <person name="Qing Z."/>
            <person name="Tang Q."/>
            <person name="Cao H."/>
            <person name="Cheng P."/>
            <person name="Zheng Y."/>
            <person name="Yuan Z."/>
            <person name="Zhou Y."/>
            <person name="Liu J."/>
            <person name="Tang Z."/>
            <person name="Zhuo Y."/>
            <person name="Zhang Y."/>
            <person name="Yu L."/>
            <person name="Huang J."/>
            <person name="Yang P."/>
            <person name="Peng Q."/>
            <person name="Zhang J."/>
            <person name="Jiang W."/>
            <person name="Zhang Z."/>
            <person name="Lin K."/>
            <person name="Ro D.K."/>
            <person name="Chen X."/>
            <person name="Xiong X."/>
            <person name="Shang Y."/>
            <person name="Huang S."/>
            <person name="Zeng J."/>
        </authorList>
    </citation>
    <scope>NUCLEOTIDE SEQUENCE [LARGE SCALE GENOMIC DNA]</scope>
    <source>
        <strain evidence="2">cv. BLH2017</strain>
        <tissue evidence="1">Root</tissue>
    </source>
</reference>
<evidence type="ECO:0000313" key="1">
    <source>
        <dbReference type="EMBL" id="OVA15154.1"/>
    </source>
</evidence>
<dbReference type="AlphaFoldDB" id="A0A200QXD4"/>
<comment type="caution">
    <text evidence="1">The sequence shown here is derived from an EMBL/GenBank/DDBJ whole genome shotgun (WGS) entry which is preliminary data.</text>
</comment>
<dbReference type="EMBL" id="MVGT01000886">
    <property type="protein sequence ID" value="OVA15154.1"/>
    <property type="molecule type" value="Genomic_DNA"/>
</dbReference>
<keyword evidence="2" id="KW-1185">Reference proteome</keyword>
<name>A0A200QXD4_MACCD</name>
<organism evidence="1 2">
    <name type="scientific">Macleaya cordata</name>
    <name type="common">Five-seeded plume-poppy</name>
    <name type="synonym">Bocconia cordata</name>
    <dbReference type="NCBI Taxonomy" id="56857"/>
    <lineage>
        <taxon>Eukaryota</taxon>
        <taxon>Viridiplantae</taxon>
        <taxon>Streptophyta</taxon>
        <taxon>Embryophyta</taxon>
        <taxon>Tracheophyta</taxon>
        <taxon>Spermatophyta</taxon>
        <taxon>Magnoliopsida</taxon>
        <taxon>Ranunculales</taxon>
        <taxon>Papaveraceae</taxon>
        <taxon>Papaveroideae</taxon>
        <taxon>Macleaya</taxon>
    </lineage>
</organism>
<proteinExistence type="predicted"/>
<sequence>MWIRSSKQSLPLITWIITFPPFANVSDTVSLSTDRDVADPNLDLFNLLLELTEIYPLGEFRSVPLEETFIPLGHNNFDDESINDILRIISHPSDL</sequence>
<accession>A0A200QXD4</accession>